<proteinExistence type="predicted"/>
<dbReference type="GO" id="GO:0051879">
    <property type="term" value="F:Hsp90 protein binding"/>
    <property type="evidence" value="ECO:0007669"/>
    <property type="project" value="TreeGrafter"/>
</dbReference>
<dbReference type="GO" id="GO:0005737">
    <property type="term" value="C:cytoplasm"/>
    <property type="evidence" value="ECO:0007669"/>
    <property type="project" value="UniProtKB-SubCell"/>
</dbReference>
<dbReference type="OMA" id="MYSAREN"/>
<evidence type="ECO:0000256" key="6">
    <source>
        <dbReference type="SAM" id="MobiDB-lite"/>
    </source>
</evidence>
<dbReference type="InterPro" id="IPR006636">
    <property type="entry name" value="STI1_HS-bd"/>
</dbReference>
<feature type="domain" description="STI1" evidence="7">
    <location>
        <begin position="133"/>
        <end position="172"/>
    </location>
</feature>
<dbReference type="SMART" id="SM00028">
    <property type="entry name" value="TPR"/>
    <property type="match status" value="9"/>
</dbReference>
<feature type="region of interest" description="Disordered" evidence="6">
    <location>
        <begin position="189"/>
        <end position="226"/>
    </location>
</feature>
<dbReference type="SMART" id="SM00727">
    <property type="entry name" value="STI1"/>
    <property type="match status" value="2"/>
</dbReference>
<keyword evidence="4 5" id="KW-0802">TPR repeat</keyword>
<comment type="caution">
    <text evidence="8">The sequence shown here is derived from an EMBL/GenBank/DDBJ whole genome shotgun (WGS) entry which is preliminary data.</text>
</comment>
<dbReference type="RefSeq" id="XP_015653091.1">
    <property type="nucleotide sequence ID" value="XM_015808200.1"/>
</dbReference>
<comment type="subcellular location">
    <subcellularLocation>
        <location evidence="1">Cytoplasm</location>
    </subcellularLocation>
</comment>
<keyword evidence="2" id="KW-0963">Cytoplasm</keyword>
<evidence type="ECO:0000256" key="2">
    <source>
        <dbReference type="ARBA" id="ARBA00022490"/>
    </source>
</evidence>
<dbReference type="Pfam" id="PF00515">
    <property type="entry name" value="TPR_1"/>
    <property type="match status" value="2"/>
</dbReference>
<name>A0A0N0VD48_LEPPY</name>
<evidence type="ECO:0000313" key="8">
    <source>
        <dbReference type="EMBL" id="KPA74652.1"/>
    </source>
</evidence>
<dbReference type="FunFam" id="1.25.40.10:FF:000027">
    <property type="entry name" value="stress-induced-phosphoprotein 1 isoform X1"/>
    <property type="match status" value="1"/>
</dbReference>
<evidence type="ECO:0000259" key="7">
    <source>
        <dbReference type="SMART" id="SM00727"/>
    </source>
</evidence>
<feature type="repeat" description="TPR" evidence="5">
    <location>
        <begin position="395"/>
        <end position="428"/>
    </location>
</feature>
<dbReference type="PANTHER" id="PTHR22904:SF523">
    <property type="entry name" value="STRESS-INDUCED-PHOSPHOPROTEIN 1"/>
    <property type="match status" value="1"/>
</dbReference>
<dbReference type="AlphaFoldDB" id="A0A0N0VD48"/>
<keyword evidence="3" id="KW-0677">Repeat</keyword>
<dbReference type="VEuPathDB" id="TriTrypDB:LpyrH10_28_0200"/>
<dbReference type="Pfam" id="PF13181">
    <property type="entry name" value="TPR_8"/>
    <property type="match status" value="1"/>
</dbReference>
<dbReference type="EMBL" id="LGTL01000028">
    <property type="protein sequence ID" value="KPA74651.1"/>
    <property type="molecule type" value="Genomic_DNA"/>
</dbReference>
<dbReference type="EMBL" id="LGTL01000028">
    <property type="protein sequence ID" value="KPA74652.1"/>
    <property type="molecule type" value="Genomic_DNA"/>
</dbReference>
<dbReference type="FunFam" id="1.10.260.100:FF:000002">
    <property type="entry name" value="Stress-induced-phosphoprotein 1 (Hsp70/Hsp90-organizing)"/>
    <property type="match status" value="1"/>
</dbReference>
<dbReference type="PANTHER" id="PTHR22904">
    <property type="entry name" value="TPR REPEAT CONTAINING PROTEIN"/>
    <property type="match status" value="1"/>
</dbReference>
<evidence type="ECO:0000313" key="9">
    <source>
        <dbReference type="Proteomes" id="UP000037923"/>
    </source>
</evidence>
<dbReference type="Proteomes" id="UP000037923">
    <property type="component" value="Unassembled WGS sequence"/>
</dbReference>
<dbReference type="FunFam" id="1.25.40.10:FF:000020">
    <property type="entry name" value="Stress-induced phosphoprotein 1"/>
    <property type="match status" value="1"/>
</dbReference>
<keyword evidence="9" id="KW-1185">Reference proteome</keyword>
<dbReference type="FunFam" id="1.25.40.10:FF:000010">
    <property type="entry name" value="Stress-induced phosphoprotein 1"/>
    <property type="match status" value="1"/>
</dbReference>
<protein>
    <submittedName>
        <fullName evidence="8">Stress-induced protein sti1</fullName>
    </submittedName>
</protein>
<dbReference type="OrthoDB" id="2423701at2759"/>
<dbReference type="InterPro" id="IPR011990">
    <property type="entry name" value="TPR-like_helical_dom_sf"/>
</dbReference>
<feature type="repeat" description="TPR" evidence="5">
    <location>
        <begin position="361"/>
        <end position="394"/>
    </location>
</feature>
<evidence type="ECO:0000256" key="3">
    <source>
        <dbReference type="ARBA" id="ARBA00022737"/>
    </source>
</evidence>
<dbReference type="InterPro" id="IPR019734">
    <property type="entry name" value="TPR_rpt"/>
</dbReference>
<dbReference type="PROSITE" id="PS50005">
    <property type="entry name" value="TPR"/>
    <property type="match status" value="6"/>
</dbReference>
<evidence type="ECO:0000256" key="5">
    <source>
        <dbReference type="PROSITE-ProRule" id="PRU00339"/>
    </source>
</evidence>
<dbReference type="RefSeq" id="XP_015653090.1">
    <property type="nucleotide sequence ID" value="XM_015808199.1"/>
</dbReference>
<dbReference type="Gene3D" id="1.10.260.100">
    <property type="match status" value="2"/>
</dbReference>
<evidence type="ECO:0000256" key="1">
    <source>
        <dbReference type="ARBA" id="ARBA00004496"/>
    </source>
</evidence>
<reference evidence="8 9" key="1">
    <citation type="submission" date="2015-07" db="EMBL/GenBank/DDBJ databases">
        <title>High-quality genome of monoxenous trypanosomatid Leptomonas pyrrhocoris.</title>
        <authorList>
            <person name="Flegontov P."/>
            <person name="Butenko A."/>
            <person name="Firsov S."/>
            <person name="Vlcek C."/>
            <person name="Logacheva M.D."/>
            <person name="Field M."/>
            <person name="Filatov D."/>
            <person name="Flegontova O."/>
            <person name="Gerasimov E."/>
            <person name="Jackson A.P."/>
            <person name="Kelly S."/>
            <person name="Opperdoes F."/>
            <person name="O'Reilly A."/>
            <person name="Votypka J."/>
            <person name="Yurchenko V."/>
            <person name="Lukes J."/>
        </authorList>
    </citation>
    <scope>NUCLEOTIDE SEQUENCE [LARGE SCALE GENOMIC DNA]</scope>
    <source>
        <strain evidence="8">H10</strain>
    </source>
</reference>
<sequence>MMMDATTLKNKGNEEFSAGKYVEAANSFSKAIELDGANNVLYSNRSACYAAMQKYKDALDDADKCISIKPDWVKGYVRRGAALHGMRRYVDAIAAYEKGLKVDPANSGCAQGVKDVQAAMARESRDPIARAFTPDAFRKIQENPKLSLLMLQPDYVKMIDTVVRDPSQGKLFMEDQRFGVTLMYLSGIPLPTGDDEEEETRSSPKAAKPAEMPKKEAPLSENEKEALAAKEEGNKLYLSKKFDEALAKYQEAQEKDPKNTLYILNATAVYFEQGDYDKCAAECERGVEHGRENRCDYTIIGKLMTRQAFCLQKQKKYTEAIDLYKRALVEWRNPDTLKKLTECEREHKKAIEEAYMDPEIAKQKKDEGNQLFKEDKFPEAVAAYTEAIKRNPKEHTSYSNRAAAYLKLGAFNDALKDAEKCIELKPDFVKGYARKGHAYFWTKQYNRALQAYDDGLKVDPNNADCKDGRYRTMMKIQEMATGQSSDGDEAARRAMDDPEIASIMQDSYMQLVLQEMQNDPTRIQEYMKDPGISGKINKLISAGIIRFGQ</sequence>
<dbReference type="SUPFAM" id="SSF48452">
    <property type="entry name" value="TPR-like"/>
    <property type="match status" value="1"/>
</dbReference>
<feature type="domain" description="STI1" evidence="7">
    <location>
        <begin position="497"/>
        <end position="536"/>
    </location>
</feature>
<feature type="compositionally biased region" description="Basic and acidic residues" evidence="6">
    <location>
        <begin position="211"/>
        <end position="226"/>
    </location>
</feature>
<feature type="repeat" description="TPR" evidence="5">
    <location>
        <begin position="429"/>
        <end position="462"/>
    </location>
</feature>
<dbReference type="EMBL" id="LGTL01000028">
    <property type="protein sequence ID" value="KPA74650.1"/>
    <property type="molecule type" value="Genomic_DNA"/>
</dbReference>
<evidence type="ECO:0000256" key="4">
    <source>
        <dbReference type="ARBA" id="ARBA00022803"/>
    </source>
</evidence>
<feature type="repeat" description="TPR" evidence="5">
    <location>
        <begin position="5"/>
        <end position="38"/>
    </location>
</feature>
<gene>
    <name evidence="8" type="ORF">ABB37_08987</name>
</gene>
<dbReference type="GeneID" id="26909270"/>
<feature type="repeat" description="TPR" evidence="5">
    <location>
        <begin position="73"/>
        <end position="106"/>
    </location>
</feature>
<accession>A0A0N0VD48</accession>
<dbReference type="InterPro" id="IPR041243">
    <property type="entry name" value="STI1/HOP_DP"/>
</dbReference>
<organism evidence="8 9">
    <name type="scientific">Leptomonas pyrrhocoris</name>
    <name type="common">Firebug parasite</name>
    <dbReference type="NCBI Taxonomy" id="157538"/>
    <lineage>
        <taxon>Eukaryota</taxon>
        <taxon>Discoba</taxon>
        <taxon>Euglenozoa</taxon>
        <taxon>Kinetoplastea</taxon>
        <taxon>Metakinetoplastina</taxon>
        <taxon>Trypanosomatida</taxon>
        <taxon>Trypanosomatidae</taxon>
        <taxon>Leishmaniinae</taxon>
        <taxon>Leptomonas</taxon>
    </lineage>
</organism>
<dbReference type="Pfam" id="PF17830">
    <property type="entry name" value="STI1-HOP_DP"/>
    <property type="match status" value="2"/>
</dbReference>
<dbReference type="Gene3D" id="1.25.40.10">
    <property type="entry name" value="Tetratricopeptide repeat domain"/>
    <property type="match status" value="3"/>
</dbReference>
<feature type="repeat" description="TPR" evidence="5">
    <location>
        <begin position="226"/>
        <end position="259"/>
    </location>
</feature>
<dbReference type="RefSeq" id="XP_015653089.1">
    <property type="nucleotide sequence ID" value="XM_015808198.1"/>
</dbReference>